<feature type="compositionally biased region" description="Polar residues" evidence="1">
    <location>
        <begin position="74"/>
        <end position="83"/>
    </location>
</feature>
<dbReference type="AlphaFoldDB" id="A0A8B7B5W1"/>
<dbReference type="PANTHER" id="PTHR33504">
    <property type="entry name" value="NADH DEHYDROGENASE (UBIQUINONE) 1 BETA SUBCOMPLEX, 4"/>
    <property type="match status" value="1"/>
</dbReference>
<dbReference type="Proteomes" id="UP000694850">
    <property type="component" value="Unplaced"/>
</dbReference>
<evidence type="ECO:0000313" key="2">
    <source>
        <dbReference type="Proteomes" id="UP000694850"/>
    </source>
</evidence>
<feature type="region of interest" description="Disordered" evidence="1">
    <location>
        <begin position="1"/>
        <end position="22"/>
    </location>
</feature>
<feature type="region of interest" description="Disordered" evidence="1">
    <location>
        <begin position="366"/>
        <end position="389"/>
    </location>
</feature>
<evidence type="ECO:0000256" key="1">
    <source>
        <dbReference type="SAM" id="MobiDB-lite"/>
    </source>
</evidence>
<dbReference type="PANTHER" id="PTHR33504:SF1">
    <property type="entry name" value="FAMILY WITH SEQUENCE SIMILARITY 90, MEMBER A1B"/>
    <property type="match status" value="1"/>
</dbReference>
<evidence type="ECO:0000313" key="3">
    <source>
        <dbReference type="RefSeq" id="XP_007955565.1"/>
    </source>
</evidence>
<dbReference type="RefSeq" id="XP_007955565.1">
    <property type="nucleotide sequence ID" value="XM_007957374.1"/>
</dbReference>
<sequence length="436" mass="49903">MSLAAAAPAGSPRPWPRPLERGGYGGPVGPGFLPTANGLRYLNVKSLTGNHVCPVITVEIDNNDYFVVRKMNSSSNPPATSVLKTDHQGPQKGQNTKAERRAIVKKNVAAQVIQFAWSAYRDKLLFQLLKHAVRAAEYYVSYEILKKVSPLEAKLIKDPSMKCKVRFRFGGEDFPPFILFKIFLHTEGHGCKYISGKNIMKSSNEAMVSACQMMGKKKFIEQILQDERLHQKFGVTDEIDIVTKKDYMRYTSLMDEMPAYFGGRNNYWRRLSLENFPRTTMIYDIVDYAESGTISNRLQKEMKYLSQRPKTEEMHQHQLQVVSEVRSPSSPSLIITPLYRPYKKESQVKHLGRRSKKAQMKVEKMRKAYKVDKEEDASPVTEPEKGTRRIKKQEIVISTPSFDIVRIEESTSNTEQEKEKKLFYVWSHDVVKSASS</sequence>
<accession>A0A8B7B5W1</accession>
<feature type="region of interest" description="Disordered" evidence="1">
    <location>
        <begin position="74"/>
        <end position="98"/>
    </location>
</feature>
<gene>
    <name evidence="3" type="primary">CUNHXorf58</name>
</gene>
<name>A0A8B7B5W1_ORYAF</name>
<organism evidence="2 3">
    <name type="scientific">Orycteropus afer afer</name>
    <dbReference type="NCBI Taxonomy" id="1230840"/>
    <lineage>
        <taxon>Eukaryota</taxon>
        <taxon>Metazoa</taxon>
        <taxon>Chordata</taxon>
        <taxon>Craniata</taxon>
        <taxon>Vertebrata</taxon>
        <taxon>Euteleostomi</taxon>
        <taxon>Mammalia</taxon>
        <taxon>Eutheria</taxon>
        <taxon>Afrotheria</taxon>
        <taxon>Tubulidentata</taxon>
        <taxon>Orycteropodidae</taxon>
        <taxon>Orycteropus</taxon>
    </lineage>
</organism>
<proteinExistence type="predicted"/>
<dbReference type="OrthoDB" id="10006090at2759"/>
<keyword evidence="2" id="KW-1185">Reference proteome</keyword>
<reference evidence="3" key="1">
    <citation type="submission" date="2025-08" db="UniProtKB">
        <authorList>
            <consortium name="RefSeq"/>
        </authorList>
    </citation>
    <scope>IDENTIFICATION</scope>
</reference>
<protein>
    <submittedName>
        <fullName evidence="3">Uncharacterized protein</fullName>
    </submittedName>
</protein>